<comment type="caution">
    <text evidence="1">The sequence shown here is derived from an EMBL/GenBank/DDBJ whole genome shotgun (WGS) entry which is preliminary data.</text>
</comment>
<gene>
    <name evidence="1" type="ORF">ETSY2_09185</name>
</gene>
<proteinExistence type="predicted"/>
<accession>W4MDU5</accession>
<name>W4MDU5_9BACT</name>
<keyword evidence="2" id="KW-1185">Reference proteome</keyword>
<evidence type="ECO:0000313" key="1">
    <source>
        <dbReference type="EMBL" id="ETX07782.1"/>
    </source>
</evidence>
<evidence type="ECO:0000313" key="2">
    <source>
        <dbReference type="Proteomes" id="UP000019140"/>
    </source>
</evidence>
<dbReference type="HOGENOM" id="CLU_3197436_0_0_7"/>
<sequence>MQTQRQVRYIPPQIVTWWHRPAVRARIARLMARVERALEKAAQGG</sequence>
<protein>
    <submittedName>
        <fullName evidence="1">Uncharacterized protein</fullName>
    </submittedName>
</protein>
<dbReference type="EMBL" id="AZHX01000371">
    <property type="protein sequence ID" value="ETX07782.1"/>
    <property type="molecule type" value="Genomic_DNA"/>
</dbReference>
<organism evidence="1 2">
    <name type="scientific">Candidatus Entotheonella gemina</name>
    <dbReference type="NCBI Taxonomy" id="1429439"/>
    <lineage>
        <taxon>Bacteria</taxon>
        <taxon>Pseudomonadati</taxon>
        <taxon>Nitrospinota/Tectimicrobiota group</taxon>
        <taxon>Candidatus Tectimicrobiota</taxon>
        <taxon>Candidatus Entotheonellia</taxon>
        <taxon>Candidatus Entotheonellales</taxon>
        <taxon>Candidatus Entotheonellaceae</taxon>
        <taxon>Candidatus Entotheonella</taxon>
    </lineage>
</organism>
<reference evidence="1 2" key="1">
    <citation type="journal article" date="2014" name="Nature">
        <title>An environmental bacterial taxon with a large and distinct metabolic repertoire.</title>
        <authorList>
            <person name="Wilson M.C."/>
            <person name="Mori T."/>
            <person name="Ruckert C."/>
            <person name="Uria A.R."/>
            <person name="Helf M.J."/>
            <person name="Takada K."/>
            <person name="Gernert C."/>
            <person name="Steffens U.A."/>
            <person name="Heycke N."/>
            <person name="Schmitt S."/>
            <person name="Rinke C."/>
            <person name="Helfrich E.J."/>
            <person name="Brachmann A.O."/>
            <person name="Gurgui C."/>
            <person name="Wakimoto T."/>
            <person name="Kracht M."/>
            <person name="Crusemann M."/>
            <person name="Hentschel U."/>
            <person name="Abe I."/>
            <person name="Matsunaga S."/>
            <person name="Kalinowski J."/>
            <person name="Takeyama H."/>
            <person name="Piel J."/>
        </authorList>
    </citation>
    <scope>NUCLEOTIDE SEQUENCE [LARGE SCALE GENOMIC DNA]</scope>
    <source>
        <strain evidence="2">TSY2</strain>
    </source>
</reference>
<dbReference type="Proteomes" id="UP000019140">
    <property type="component" value="Unassembled WGS sequence"/>
</dbReference>
<dbReference type="AlphaFoldDB" id="W4MDU5"/>